<gene>
    <name evidence="12" type="ORF">SCF082_LOCUS32372</name>
</gene>
<feature type="domain" description="Glycosyl hydrolase family 13 catalytic" evidence="11">
    <location>
        <begin position="125"/>
        <end position="457"/>
    </location>
</feature>
<proteinExistence type="inferred from homology"/>
<protein>
    <recommendedName>
        <fullName evidence="4 9">Alpha-amylase</fullName>
        <ecNumber evidence="4 9">3.2.1.1</ecNumber>
    </recommendedName>
</protein>
<evidence type="ECO:0000256" key="1">
    <source>
        <dbReference type="ARBA" id="ARBA00000548"/>
    </source>
</evidence>
<keyword evidence="7 9" id="KW-0326">Glycosidase</keyword>
<comment type="cofactor">
    <cofactor evidence="2">
        <name>Ca(2+)</name>
        <dbReference type="ChEBI" id="CHEBI:29108"/>
    </cofactor>
</comment>
<evidence type="ECO:0000256" key="6">
    <source>
        <dbReference type="ARBA" id="ARBA00023277"/>
    </source>
</evidence>
<evidence type="ECO:0000256" key="10">
    <source>
        <dbReference type="SAM" id="MobiDB-lite"/>
    </source>
</evidence>
<sequence length="680" mass="77634">MPPSLDDFILMKVIGKGSYGKVMLVRHKTEGEEPVVYAMKMLRKDLLCEWFRLQPYLRFTPPGLDYDLANDDDDDQPTRLSCWGFAGKDYARMSETTEETASPDLSEDGMMSEDLSKAEGPPQPRTIFHALHQTFDDLRRILPELSWKGFDAIQIPPAHVSRQGDLRRDWYLRYQPLSYEHVDLALGGAESLQRLCEEAHGYGIMVIADCVFNHMAVVASYQEWQEAQHDGHKMEELKQRLDHSFGPHFDRHDFQFPWIPLEGEKWDDPNYTFEGWGCGEWSELRWSDKVVSRHLQHLRMLLDCGVTGFRIDAAKHMRPQHVAKYVDFVQGEGAFIYTEVLSMDRNVHSQYERLGFGLPSTDFLLAASLAKTWRESDAGHLSAELQAAEHLGSHSVQFVRNHDTMLNDGPAICGIDWSSAEEASLAWAYLIAKNEGSVLLHQDDIHTPVVQAALAFRSALSSVLASAVPYSIKAELVAWPPPNYKTIAMMLTLAECPVGLAVFNITSQKQNMEIPWQLENYSLQEVKANSRDEHLQAGCSPKHLDKHLQPRMARFFLLECFTGPLIQPNPQLRYMTLFYYCGWECPHIHFCVEHVWTNVPGWVLRKCDKPAVQGFKLPKSSHHGRWWRVDIPLRKRCSVEFVLNDGGHSWDNHPSALGNYIAEMPGLHILVNKKLASLCL</sequence>
<evidence type="ECO:0000256" key="2">
    <source>
        <dbReference type="ARBA" id="ARBA00001913"/>
    </source>
</evidence>
<evidence type="ECO:0000256" key="8">
    <source>
        <dbReference type="RuleBase" id="RU003615"/>
    </source>
</evidence>
<name>A0ABP0NDV8_9DINO</name>
<dbReference type="InterPro" id="IPR011009">
    <property type="entry name" value="Kinase-like_dom_sf"/>
</dbReference>
<dbReference type="EC" id="3.2.1.1" evidence="4 9"/>
<evidence type="ECO:0000256" key="4">
    <source>
        <dbReference type="ARBA" id="ARBA00012595"/>
    </source>
</evidence>
<organism evidence="12 13">
    <name type="scientific">Durusdinium trenchii</name>
    <dbReference type="NCBI Taxonomy" id="1381693"/>
    <lineage>
        <taxon>Eukaryota</taxon>
        <taxon>Sar</taxon>
        <taxon>Alveolata</taxon>
        <taxon>Dinophyceae</taxon>
        <taxon>Suessiales</taxon>
        <taxon>Symbiodiniaceae</taxon>
        <taxon>Durusdinium</taxon>
    </lineage>
</organism>
<accession>A0ABP0NDV8</accession>
<dbReference type="Proteomes" id="UP001642464">
    <property type="component" value="Unassembled WGS sequence"/>
</dbReference>
<evidence type="ECO:0000256" key="7">
    <source>
        <dbReference type="ARBA" id="ARBA00023295"/>
    </source>
</evidence>
<dbReference type="SUPFAM" id="SSF51445">
    <property type="entry name" value="(Trans)glycosidases"/>
    <property type="match status" value="1"/>
</dbReference>
<dbReference type="EMBL" id="CAXAMM010028002">
    <property type="protein sequence ID" value="CAK9061975.1"/>
    <property type="molecule type" value="Genomic_DNA"/>
</dbReference>
<dbReference type="Gene3D" id="3.20.20.80">
    <property type="entry name" value="Glycosidases"/>
    <property type="match status" value="1"/>
</dbReference>
<evidence type="ECO:0000259" key="11">
    <source>
        <dbReference type="SMART" id="SM00642"/>
    </source>
</evidence>
<dbReference type="SMART" id="SM00642">
    <property type="entry name" value="Aamy"/>
    <property type="match status" value="1"/>
</dbReference>
<dbReference type="Pfam" id="PF00128">
    <property type="entry name" value="Alpha-amylase"/>
    <property type="match status" value="1"/>
</dbReference>
<comment type="caution">
    <text evidence="12">The sequence shown here is derived from an EMBL/GenBank/DDBJ whole genome shotgun (WGS) entry which is preliminary data.</text>
</comment>
<evidence type="ECO:0000256" key="5">
    <source>
        <dbReference type="ARBA" id="ARBA00022801"/>
    </source>
</evidence>
<dbReference type="InterPro" id="IPR006046">
    <property type="entry name" value="Alpha_amylase"/>
</dbReference>
<dbReference type="InterPro" id="IPR006047">
    <property type="entry name" value="GH13_cat_dom"/>
</dbReference>
<keyword evidence="13" id="KW-1185">Reference proteome</keyword>
<dbReference type="InterPro" id="IPR017853">
    <property type="entry name" value="GH"/>
</dbReference>
<dbReference type="InterPro" id="IPR013783">
    <property type="entry name" value="Ig-like_fold"/>
</dbReference>
<dbReference type="PANTHER" id="PTHR43447">
    <property type="entry name" value="ALPHA-AMYLASE"/>
    <property type="match status" value="1"/>
</dbReference>
<comment type="catalytic activity">
    <reaction evidence="1 9">
        <text>Endohydrolysis of (1-&gt;4)-alpha-D-glucosidic linkages in polysaccharides containing three or more (1-&gt;4)-alpha-linked D-glucose units.</text>
        <dbReference type="EC" id="3.2.1.1"/>
    </reaction>
</comment>
<dbReference type="Gene3D" id="2.60.40.10">
    <property type="entry name" value="Immunoglobulins"/>
    <property type="match status" value="1"/>
</dbReference>
<feature type="region of interest" description="Disordered" evidence="10">
    <location>
        <begin position="93"/>
        <end position="119"/>
    </location>
</feature>
<evidence type="ECO:0000256" key="9">
    <source>
        <dbReference type="RuleBase" id="RU361134"/>
    </source>
</evidence>
<evidence type="ECO:0000313" key="12">
    <source>
        <dbReference type="EMBL" id="CAK9061975.1"/>
    </source>
</evidence>
<dbReference type="Gene3D" id="3.30.200.20">
    <property type="entry name" value="Phosphorylase Kinase, domain 1"/>
    <property type="match status" value="1"/>
</dbReference>
<comment type="similarity">
    <text evidence="3 8">Belongs to the glycosyl hydrolase 13 family.</text>
</comment>
<dbReference type="SUPFAM" id="SSF56112">
    <property type="entry name" value="Protein kinase-like (PK-like)"/>
    <property type="match status" value="1"/>
</dbReference>
<dbReference type="PRINTS" id="PR00110">
    <property type="entry name" value="ALPHAAMYLASE"/>
</dbReference>
<reference evidence="12 13" key="1">
    <citation type="submission" date="2024-02" db="EMBL/GenBank/DDBJ databases">
        <authorList>
            <person name="Chen Y."/>
            <person name="Shah S."/>
            <person name="Dougan E. K."/>
            <person name="Thang M."/>
            <person name="Chan C."/>
        </authorList>
    </citation>
    <scope>NUCLEOTIDE SEQUENCE [LARGE SCALE GENOMIC DNA]</scope>
</reference>
<evidence type="ECO:0000313" key="13">
    <source>
        <dbReference type="Proteomes" id="UP001642464"/>
    </source>
</evidence>
<keyword evidence="6 9" id="KW-0119">Carbohydrate metabolism</keyword>
<keyword evidence="5 9" id="KW-0378">Hydrolase</keyword>
<evidence type="ECO:0000256" key="3">
    <source>
        <dbReference type="ARBA" id="ARBA00008061"/>
    </source>
</evidence>